<dbReference type="AlphaFoldDB" id="A0A1I8GS43"/>
<name>A0A1I8GS43_9PLAT</name>
<sequence length="332" mass="35561">LDKNPAMPLPHLRLLLAAAIALTAAPARAADTRAAFTEEATCPALSAGTDANLRLVSGATDRRTCAVECSLWPACVVAYHSPAAATCQLGTLAAWLQFWQAGSCRSLIRPPPIPDNVAPKLLAFYNFRFSLSNQLNASAFGLTANNAARNRLGVELLGSFDSNLEVDLMGGALGHYLPHNQLSFFIKVTATYDFEGRCFHWVFNRSVGAPDGGTGRWCRGVGGRAVFLERDLTSREFTSGSEFLPQDFSNPATYSTAVAIDLAETNMATFFYNGTRDSSAATYTTDPDTLFGDGGLKIGYSSFSPFKGTVHCYGIAAAALNLTEVQQLETLC</sequence>
<dbReference type="WBParaSite" id="maker-uti_cns_0002956-snap-gene-0.3-mRNA-1">
    <property type="protein sequence ID" value="maker-uti_cns_0002956-snap-gene-0.3-mRNA-1"/>
    <property type="gene ID" value="maker-uti_cns_0002956-snap-gene-0.3"/>
</dbReference>
<organism evidence="2 3">
    <name type="scientific">Macrostomum lignano</name>
    <dbReference type="NCBI Taxonomy" id="282301"/>
    <lineage>
        <taxon>Eukaryota</taxon>
        <taxon>Metazoa</taxon>
        <taxon>Spiralia</taxon>
        <taxon>Lophotrochozoa</taxon>
        <taxon>Platyhelminthes</taxon>
        <taxon>Rhabditophora</taxon>
        <taxon>Macrostomorpha</taxon>
        <taxon>Macrostomida</taxon>
        <taxon>Macrostomidae</taxon>
        <taxon>Macrostomum</taxon>
    </lineage>
</organism>
<keyword evidence="1" id="KW-0732">Signal</keyword>
<proteinExistence type="predicted"/>
<reference evidence="3" key="1">
    <citation type="submission" date="2016-11" db="UniProtKB">
        <authorList>
            <consortium name="WormBaseParasite"/>
        </authorList>
    </citation>
    <scope>IDENTIFICATION</scope>
</reference>
<dbReference type="Proteomes" id="UP000095280">
    <property type="component" value="Unplaced"/>
</dbReference>
<evidence type="ECO:0000313" key="2">
    <source>
        <dbReference type="Proteomes" id="UP000095280"/>
    </source>
</evidence>
<keyword evidence="2" id="KW-1185">Reference proteome</keyword>
<feature type="signal peptide" evidence="1">
    <location>
        <begin position="1"/>
        <end position="29"/>
    </location>
</feature>
<feature type="chain" id="PRO_5009319681" evidence="1">
    <location>
        <begin position="30"/>
        <end position="332"/>
    </location>
</feature>
<accession>A0A1I8GS43</accession>
<evidence type="ECO:0000256" key="1">
    <source>
        <dbReference type="SAM" id="SignalP"/>
    </source>
</evidence>
<evidence type="ECO:0000313" key="3">
    <source>
        <dbReference type="WBParaSite" id="maker-uti_cns_0002956-snap-gene-0.3-mRNA-1"/>
    </source>
</evidence>
<protein>
    <submittedName>
        <fullName evidence="3">Lectin_legB domain-containing protein</fullName>
    </submittedName>
</protein>